<sequence>MEIEQTRVAVEFCMTIEDNGQLEETKAEATGVLYKKGQMDVLTYNEHTEDNDIIKNLLTIQPEKVSIKRTGPVQMHQQLRLKQPSENLFHHAHGTIHMETFTDRINYQPLSTTSQGKLAIDYHVRLNGQQIARKHQLTLTLKEEE</sequence>
<evidence type="ECO:0000313" key="2">
    <source>
        <dbReference type="Proteomes" id="UP000621492"/>
    </source>
</evidence>
<keyword evidence="2" id="KW-1185">Reference proteome</keyword>
<reference evidence="1" key="1">
    <citation type="journal article" date="2014" name="Int. J. Syst. Evol. Microbiol.">
        <title>Complete genome sequence of Corynebacterium casei LMG S-19264T (=DSM 44701T), isolated from a smear-ripened cheese.</title>
        <authorList>
            <consortium name="US DOE Joint Genome Institute (JGI-PGF)"/>
            <person name="Walter F."/>
            <person name="Albersmeier A."/>
            <person name="Kalinowski J."/>
            <person name="Ruckert C."/>
        </authorList>
    </citation>
    <scope>NUCLEOTIDE SEQUENCE</scope>
    <source>
        <strain evidence="1">CGMCC 1.15454</strain>
    </source>
</reference>
<organism evidence="1 2">
    <name type="scientific">Lentibacillus populi</name>
    <dbReference type="NCBI Taxonomy" id="1827502"/>
    <lineage>
        <taxon>Bacteria</taxon>
        <taxon>Bacillati</taxon>
        <taxon>Bacillota</taxon>
        <taxon>Bacilli</taxon>
        <taxon>Bacillales</taxon>
        <taxon>Bacillaceae</taxon>
        <taxon>Lentibacillus</taxon>
    </lineage>
</organism>
<dbReference type="SUPFAM" id="SSF50814">
    <property type="entry name" value="Lipocalins"/>
    <property type="match status" value="1"/>
</dbReference>
<accession>A0A9W5TVZ6</accession>
<dbReference type="RefSeq" id="WP_088052137.1">
    <property type="nucleotide sequence ID" value="NZ_BMJD01000005.1"/>
</dbReference>
<dbReference type="InterPro" id="IPR015231">
    <property type="entry name" value="DUF1934"/>
</dbReference>
<dbReference type="Gene3D" id="2.40.128.20">
    <property type="match status" value="1"/>
</dbReference>
<protein>
    <recommendedName>
        <fullName evidence="3">DUF1934 domain-containing protein</fullName>
    </recommendedName>
</protein>
<dbReference type="EMBL" id="BMJD01000005">
    <property type="protein sequence ID" value="GGB34957.1"/>
    <property type="molecule type" value="Genomic_DNA"/>
</dbReference>
<name>A0A9W5TVZ6_9BACI</name>
<evidence type="ECO:0008006" key="3">
    <source>
        <dbReference type="Google" id="ProtNLM"/>
    </source>
</evidence>
<comment type="caution">
    <text evidence="1">The sequence shown here is derived from an EMBL/GenBank/DDBJ whole genome shotgun (WGS) entry which is preliminary data.</text>
</comment>
<dbReference type="Pfam" id="PF09148">
    <property type="entry name" value="DUF1934"/>
    <property type="match status" value="1"/>
</dbReference>
<reference evidence="1" key="2">
    <citation type="submission" date="2020-09" db="EMBL/GenBank/DDBJ databases">
        <authorList>
            <person name="Sun Q."/>
            <person name="Zhou Y."/>
        </authorList>
    </citation>
    <scope>NUCLEOTIDE SEQUENCE</scope>
    <source>
        <strain evidence="1">CGMCC 1.15454</strain>
    </source>
</reference>
<dbReference type="AlphaFoldDB" id="A0A9W5TVZ6"/>
<evidence type="ECO:0000313" key="1">
    <source>
        <dbReference type="EMBL" id="GGB34957.1"/>
    </source>
</evidence>
<dbReference type="InterPro" id="IPR012674">
    <property type="entry name" value="Calycin"/>
</dbReference>
<proteinExistence type="predicted"/>
<dbReference type="Proteomes" id="UP000621492">
    <property type="component" value="Unassembled WGS sequence"/>
</dbReference>
<gene>
    <name evidence="1" type="ORF">GCM10011409_10520</name>
</gene>